<organism evidence="1 2">
    <name type="scientific">Prunus armeniaca</name>
    <name type="common">Apricot</name>
    <name type="synonym">Armeniaca vulgaris</name>
    <dbReference type="NCBI Taxonomy" id="36596"/>
    <lineage>
        <taxon>Eukaryota</taxon>
        <taxon>Viridiplantae</taxon>
        <taxon>Streptophyta</taxon>
        <taxon>Embryophyta</taxon>
        <taxon>Tracheophyta</taxon>
        <taxon>Spermatophyta</taxon>
        <taxon>Magnoliopsida</taxon>
        <taxon>eudicotyledons</taxon>
        <taxon>Gunneridae</taxon>
        <taxon>Pentapetalae</taxon>
        <taxon>rosids</taxon>
        <taxon>fabids</taxon>
        <taxon>Rosales</taxon>
        <taxon>Rosaceae</taxon>
        <taxon>Amygdaloideae</taxon>
        <taxon>Amygdaleae</taxon>
        <taxon>Prunus</taxon>
    </lineage>
</organism>
<proteinExistence type="predicted"/>
<evidence type="ECO:0000313" key="1">
    <source>
        <dbReference type="EMBL" id="CAB4273323.1"/>
    </source>
</evidence>
<protein>
    <submittedName>
        <fullName evidence="1">Uncharacterized protein</fullName>
    </submittedName>
</protein>
<evidence type="ECO:0000313" key="2">
    <source>
        <dbReference type="Proteomes" id="UP000507222"/>
    </source>
</evidence>
<sequence length="69" mass="7774">MDFLTQVVEGTVEGIKKSKGHSMELRSGRRSANSADFEHFDVDYAKTQDSYFVDPNFSGDDHDVLFKNG</sequence>
<name>A0A6J5UAR5_PRUAR</name>
<reference evidence="1 2" key="1">
    <citation type="submission" date="2020-05" db="EMBL/GenBank/DDBJ databases">
        <authorList>
            <person name="Campoy J."/>
            <person name="Schneeberger K."/>
            <person name="Spophaly S."/>
        </authorList>
    </citation>
    <scope>NUCLEOTIDE SEQUENCE [LARGE SCALE GENOMIC DNA]</scope>
    <source>
        <strain evidence="1">PruArmRojPasFocal</strain>
    </source>
</reference>
<dbReference type="AlphaFoldDB" id="A0A6J5UAR5"/>
<accession>A0A6J5UAR5</accession>
<dbReference type="EMBL" id="CAEKDK010000003">
    <property type="protein sequence ID" value="CAB4273323.1"/>
    <property type="molecule type" value="Genomic_DNA"/>
</dbReference>
<dbReference type="Proteomes" id="UP000507222">
    <property type="component" value="Unassembled WGS sequence"/>
</dbReference>
<gene>
    <name evidence="1" type="ORF">CURHAP_LOCUS20775</name>
</gene>